<proteinExistence type="predicted"/>
<protein>
    <submittedName>
        <fullName evidence="1">Uncharacterized protein</fullName>
    </submittedName>
</protein>
<dbReference type="Proteomes" id="UP000198756">
    <property type="component" value="Unassembled WGS sequence"/>
</dbReference>
<dbReference type="EMBL" id="FMXE01000018">
    <property type="protein sequence ID" value="SDA83138.1"/>
    <property type="molecule type" value="Genomic_DNA"/>
</dbReference>
<dbReference type="AlphaFoldDB" id="A0A1G5YJZ9"/>
<dbReference type="STRING" id="279824.SAMN03080617_02618"/>
<sequence>MGKLAEIKTKENMCIRTDARGLDLGYFVCGYTSTDDCQQSTAHSIGT</sequence>
<gene>
    <name evidence="1" type="ORF">SAMN03080617_02618</name>
</gene>
<name>A0A1G5YJZ9_9BACT</name>
<organism evidence="1 2">
    <name type="scientific">Algoriphagus alkaliphilus</name>
    <dbReference type="NCBI Taxonomy" id="279824"/>
    <lineage>
        <taxon>Bacteria</taxon>
        <taxon>Pseudomonadati</taxon>
        <taxon>Bacteroidota</taxon>
        <taxon>Cytophagia</taxon>
        <taxon>Cytophagales</taxon>
        <taxon>Cyclobacteriaceae</taxon>
        <taxon>Algoriphagus</taxon>
    </lineage>
</organism>
<evidence type="ECO:0000313" key="2">
    <source>
        <dbReference type="Proteomes" id="UP000198756"/>
    </source>
</evidence>
<reference evidence="2" key="1">
    <citation type="submission" date="2016-10" db="EMBL/GenBank/DDBJ databases">
        <authorList>
            <person name="Varghese N."/>
            <person name="Submissions S."/>
        </authorList>
    </citation>
    <scope>NUCLEOTIDE SEQUENCE [LARGE SCALE GENOMIC DNA]</scope>
    <source>
        <strain evidence="2">DSM 22703</strain>
    </source>
</reference>
<accession>A0A1G5YJZ9</accession>
<keyword evidence="2" id="KW-1185">Reference proteome</keyword>
<evidence type="ECO:0000313" key="1">
    <source>
        <dbReference type="EMBL" id="SDA83138.1"/>
    </source>
</evidence>